<keyword evidence="2" id="KW-0238">DNA-binding</keyword>
<dbReference type="PANTHER" id="PTHR44688:SF16">
    <property type="entry name" value="DNA-BINDING TRANSCRIPTIONAL ACTIVATOR DEVR_DOSR"/>
    <property type="match status" value="1"/>
</dbReference>
<evidence type="ECO:0000256" key="2">
    <source>
        <dbReference type="ARBA" id="ARBA00023125"/>
    </source>
</evidence>
<reference evidence="5 6" key="1">
    <citation type="journal article" date="2013" name="Int. J. Syst. Evol. Microbiol.">
        <title>Chryseobacterium angstadtii sp. nov., isolated from a newt tank.</title>
        <authorList>
            <person name="Kirk K.E."/>
            <person name="Hoffman J.A."/>
            <person name="Smith K.A."/>
            <person name="Strahan B.L."/>
            <person name="Failor K.C."/>
            <person name="Krebs J.E."/>
            <person name="Gale A.N."/>
            <person name="Do T.D."/>
            <person name="Sontag T.C."/>
            <person name="Batties A.M."/>
            <person name="Mistiszyn K."/>
            <person name="Newman J.D."/>
        </authorList>
    </citation>
    <scope>NUCLEOTIDE SEQUENCE [LARGE SCALE GENOMIC DNA]</scope>
    <source>
        <strain evidence="5 6">KM</strain>
    </source>
</reference>
<sequence length="263" mass="31832">MKKIDPMNVEQYIEKFQVHETLTEKNFSEIFSEIIKNAENFAIGPFFYFMPSYVDHKMRQISENITDMTPFSREEWLSKDFTFFSSAFHPDDLEYIVAAAAFTKDVYLNTDKLFRDKLRFNLYSRYKNKNEEYRWVLIQSWFYINSFNEIESVLYIFYDLSHLQITNMPLLSVIDFNNEEVQYYKHFEQKINKIDFQIPQITKREKEVLRLMAEGYTTPQISEKLFISYHTVQNHKKNLRRKTDTTTSSELIAFVIKYNILWI</sequence>
<dbReference type="InterPro" id="IPR036388">
    <property type="entry name" value="WH-like_DNA-bd_sf"/>
</dbReference>
<dbReference type="Gene3D" id="1.10.10.10">
    <property type="entry name" value="Winged helix-like DNA-binding domain superfamily/Winged helix DNA-binding domain"/>
    <property type="match status" value="1"/>
</dbReference>
<dbReference type="GO" id="GO:0003677">
    <property type="term" value="F:DNA binding"/>
    <property type="evidence" value="ECO:0007669"/>
    <property type="project" value="UniProtKB-KW"/>
</dbReference>
<dbReference type="Gene3D" id="3.30.450.20">
    <property type="entry name" value="PAS domain"/>
    <property type="match status" value="1"/>
</dbReference>
<dbReference type="InterPro" id="IPR016032">
    <property type="entry name" value="Sig_transdc_resp-reg_C-effctor"/>
</dbReference>
<gene>
    <name evidence="5" type="ORF">ACM46_07835</name>
</gene>
<evidence type="ECO:0000256" key="1">
    <source>
        <dbReference type="ARBA" id="ARBA00023015"/>
    </source>
</evidence>
<dbReference type="PANTHER" id="PTHR44688">
    <property type="entry name" value="DNA-BINDING TRANSCRIPTIONAL ACTIVATOR DEVR_DOSR"/>
    <property type="match status" value="1"/>
</dbReference>
<dbReference type="PROSITE" id="PS50043">
    <property type="entry name" value="HTH_LUXR_2"/>
    <property type="match status" value="1"/>
</dbReference>
<accession>A0A0J7IH97</accession>
<dbReference type="STRING" id="558151.ACM46_07835"/>
<proteinExistence type="predicted"/>
<protein>
    <submittedName>
        <fullName evidence="5">LuxR family transcriptional regulator</fullName>
    </submittedName>
</protein>
<dbReference type="SUPFAM" id="SSF46894">
    <property type="entry name" value="C-terminal effector domain of the bipartite response regulators"/>
    <property type="match status" value="1"/>
</dbReference>
<dbReference type="EMBL" id="LFND01000002">
    <property type="protein sequence ID" value="KMQ65763.1"/>
    <property type="molecule type" value="Genomic_DNA"/>
</dbReference>
<feature type="domain" description="HTH luxR-type" evidence="4">
    <location>
        <begin position="194"/>
        <end position="259"/>
    </location>
</feature>
<keyword evidence="1" id="KW-0805">Transcription regulation</keyword>
<dbReference type="GO" id="GO:0006355">
    <property type="term" value="P:regulation of DNA-templated transcription"/>
    <property type="evidence" value="ECO:0007669"/>
    <property type="project" value="InterPro"/>
</dbReference>
<dbReference type="InterPro" id="IPR000792">
    <property type="entry name" value="Tscrpt_reg_LuxR_C"/>
</dbReference>
<name>A0A0J7IH97_9FLAO</name>
<comment type="caution">
    <text evidence="5">The sequence shown here is derived from an EMBL/GenBank/DDBJ whole genome shotgun (WGS) entry which is preliminary data.</text>
</comment>
<dbReference type="PRINTS" id="PR00038">
    <property type="entry name" value="HTHLUXR"/>
</dbReference>
<dbReference type="Proteomes" id="UP000036261">
    <property type="component" value="Unassembled WGS sequence"/>
</dbReference>
<dbReference type="RefSeq" id="WP_053082684.1">
    <property type="nucleotide sequence ID" value="NZ_LFND01000002.1"/>
</dbReference>
<dbReference type="Pfam" id="PF00196">
    <property type="entry name" value="GerE"/>
    <property type="match status" value="1"/>
</dbReference>
<dbReference type="InterPro" id="IPR035965">
    <property type="entry name" value="PAS-like_dom_sf"/>
</dbReference>
<evidence type="ECO:0000256" key="3">
    <source>
        <dbReference type="ARBA" id="ARBA00023163"/>
    </source>
</evidence>
<dbReference type="SUPFAM" id="SSF55785">
    <property type="entry name" value="PYP-like sensor domain (PAS domain)"/>
    <property type="match status" value="1"/>
</dbReference>
<dbReference type="SMART" id="SM00421">
    <property type="entry name" value="HTH_LUXR"/>
    <property type="match status" value="1"/>
</dbReference>
<dbReference type="OrthoDB" id="965844at2"/>
<dbReference type="CDD" id="cd06170">
    <property type="entry name" value="LuxR_C_like"/>
    <property type="match status" value="1"/>
</dbReference>
<evidence type="ECO:0000313" key="5">
    <source>
        <dbReference type="EMBL" id="KMQ65763.1"/>
    </source>
</evidence>
<evidence type="ECO:0000259" key="4">
    <source>
        <dbReference type="PROSITE" id="PS50043"/>
    </source>
</evidence>
<evidence type="ECO:0000313" key="6">
    <source>
        <dbReference type="Proteomes" id="UP000036261"/>
    </source>
</evidence>
<dbReference type="AlphaFoldDB" id="A0A0J7IH97"/>
<keyword evidence="3" id="KW-0804">Transcription</keyword>
<organism evidence="5 6">
    <name type="scientific">Chryseobacterium angstadtii</name>
    <dbReference type="NCBI Taxonomy" id="558151"/>
    <lineage>
        <taxon>Bacteria</taxon>
        <taxon>Pseudomonadati</taxon>
        <taxon>Bacteroidota</taxon>
        <taxon>Flavobacteriia</taxon>
        <taxon>Flavobacteriales</taxon>
        <taxon>Weeksellaceae</taxon>
        <taxon>Chryseobacterium group</taxon>
        <taxon>Chryseobacterium</taxon>
    </lineage>
</organism>
<dbReference type="PROSITE" id="PS00622">
    <property type="entry name" value="HTH_LUXR_1"/>
    <property type="match status" value="1"/>
</dbReference>
<dbReference type="PATRIC" id="fig|558151.6.peg.1645"/>
<keyword evidence="6" id="KW-1185">Reference proteome</keyword>